<organism evidence="1 2">
    <name type="scientific">Auriscalpium vulgare</name>
    <dbReference type="NCBI Taxonomy" id="40419"/>
    <lineage>
        <taxon>Eukaryota</taxon>
        <taxon>Fungi</taxon>
        <taxon>Dikarya</taxon>
        <taxon>Basidiomycota</taxon>
        <taxon>Agaricomycotina</taxon>
        <taxon>Agaricomycetes</taxon>
        <taxon>Russulales</taxon>
        <taxon>Auriscalpiaceae</taxon>
        <taxon>Auriscalpium</taxon>
    </lineage>
</organism>
<dbReference type="EMBL" id="MU275918">
    <property type="protein sequence ID" value="KAI0046752.1"/>
    <property type="molecule type" value="Genomic_DNA"/>
</dbReference>
<evidence type="ECO:0000313" key="2">
    <source>
        <dbReference type="Proteomes" id="UP000814033"/>
    </source>
</evidence>
<proteinExistence type="predicted"/>
<accession>A0ACB8RSD5</accession>
<dbReference type="Proteomes" id="UP000814033">
    <property type="component" value="Unassembled WGS sequence"/>
</dbReference>
<name>A0ACB8RSD5_9AGAM</name>
<evidence type="ECO:0000313" key="1">
    <source>
        <dbReference type="EMBL" id="KAI0046752.1"/>
    </source>
</evidence>
<comment type="caution">
    <text evidence="1">The sequence shown here is derived from an EMBL/GenBank/DDBJ whole genome shotgun (WGS) entry which is preliminary data.</text>
</comment>
<gene>
    <name evidence="1" type="ORF">FA95DRAFT_1679553</name>
</gene>
<protein>
    <submittedName>
        <fullName evidence="1">Uncharacterized protein</fullName>
    </submittedName>
</protein>
<reference evidence="1" key="1">
    <citation type="submission" date="2021-02" db="EMBL/GenBank/DDBJ databases">
        <authorList>
            <consortium name="DOE Joint Genome Institute"/>
            <person name="Ahrendt S."/>
            <person name="Looney B.P."/>
            <person name="Miyauchi S."/>
            <person name="Morin E."/>
            <person name="Drula E."/>
            <person name="Courty P.E."/>
            <person name="Chicoki N."/>
            <person name="Fauchery L."/>
            <person name="Kohler A."/>
            <person name="Kuo A."/>
            <person name="Labutti K."/>
            <person name="Pangilinan J."/>
            <person name="Lipzen A."/>
            <person name="Riley R."/>
            <person name="Andreopoulos W."/>
            <person name="He G."/>
            <person name="Johnson J."/>
            <person name="Barry K.W."/>
            <person name="Grigoriev I.V."/>
            <person name="Nagy L."/>
            <person name="Hibbett D."/>
            <person name="Henrissat B."/>
            <person name="Matheny P.B."/>
            <person name="Labbe J."/>
            <person name="Martin F."/>
        </authorList>
    </citation>
    <scope>NUCLEOTIDE SEQUENCE</scope>
    <source>
        <strain evidence="1">FP105234-sp</strain>
    </source>
</reference>
<sequence length="595" mass="66452">MQDPGSPVDHMCFDRIEGHDTIWLNAARYRIPQIEAVHIPSFDFTHATFESAEAAERSLSKMQAAHRARLQAEEDAIEAAKEALRKAYAVDDEAVSAARRALRQKRNSLLPVARLPPEILRDIFTFCSEMDHPRIQVRYYHVGWLKVTHVCRNWRNVALAHLGLWTHISYSLGPGWTETFAERAQTMPLVAHFNCGYPDDWHFQFLANNLSRIAYLDVEIDFSEDVSRVFSTGAPLLHSLKMTVDCSASAPDDLLGRHAPALRNLYFSGEYTAMRLTLTIFSHLTILRIVNSCWSDGGYNFDKFLNELLDGLQGMRELEELKIKLLNEDESGFAAEEAVQQHHRPGVTLAKLSYLKLTLSMRDCMTLIPYVSLPAHAVACCKMTLPTEHLLDGFFPLILASFQCHSDPAGQPSNAITNLHIDTVNSGWEAVITARTHADTHKPTLTVRFLEGPWPARVALHALASAHLRELTLDCDGDVLDYRPWPDMPALRRLVAENAAVVSVCASLRRVPPVLPALAVLVFVNVCISAKAEKATVEGDAIRRLPWTLAARAAAGSRLEELDLTQCIGEERWMVGAKTCLLRSGIRTLVSERGA</sequence>
<reference evidence="1" key="2">
    <citation type="journal article" date="2022" name="New Phytol.">
        <title>Evolutionary transition to the ectomycorrhizal habit in the genomes of a hyperdiverse lineage of mushroom-forming fungi.</title>
        <authorList>
            <person name="Looney B."/>
            <person name="Miyauchi S."/>
            <person name="Morin E."/>
            <person name="Drula E."/>
            <person name="Courty P.E."/>
            <person name="Kohler A."/>
            <person name="Kuo A."/>
            <person name="LaButti K."/>
            <person name="Pangilinan J."/>
            <person name="Lipzen A."/>
            <person name="Riley R."/>
            <person name="Andreopoulos W."/>
            <person name="He G."/>
            <person name="Johnson J."/>
            <person name="Nolan M."/>
            <person name="Tritt A."/>
            <person name="Barry K.W."/>
            <person name="Grigoriev I.V."/>
            <person name="Nagy L.G."/>
            <person name="Hibbett D."/>
            <person name="Henrissat B."/>
            <person name="Matheny P.B."/>
            <person name="Labbe J."/>
            <person name="Martin F.M."/>
        </authorList>
    </citation>
    <scope>NUCLEOTIDE SEQUENCE</scope>
    <source>
        <strain evidence="1">FP105234-sp</strain>
    </source>
</reference>
<keyword evidence="2" id="KW-1185">Reference proteome</keyword>